<evidence type="ECO:0000313" key="1">
    <source>
        <dbReference type="EMBL" id="TRZ38751.1"/>
    </source>
</evidence>
<sequence>MDSLAYDLEPMAPAAGQKSGRRLLIGDKHKTRWPRRGALSPSWTAWLMTSSRWRLQLDRKAEGDCLSATSIRQGGREGAPFPLTNRCPIFFIWTIASSSKIKVPKTSQTTQKSPLKP</sequence>
<organism evidence="1 2">
    <name type="scientific">Niallia circulans</name>
    <name type="common">Bacillus circulans</name>
    <dbReference type="NCBI Taxonomy" id="1397"/>
    <lineage>
        <taxon>Bacteria</taxon>
        <taxon>Bacillati</taxon>
        <taxon>Bacillota</taxon>
        <taxon>Bacilli</taxon>
        <taxon>Bacillales</taxon>
        <taxon>Bacillaceae</taxon>
        <taxon>Niallia</taxon>
    </lineage>
</organism>
<evidence type="ECO:0000313" key="2">
    <source>
        <dbReference type="Proteomes" id="UP000319837"/>
    </source>
</evidence>
<name>A0A553SP45_NIACI</name>
<accession>A0A553SP45</accession>
<dbReference type="AlphaFoldDB" id="A0A553SP45"/>
<dbReference type="Proteomes" id="UP000319837">
    <property type="component" value="Unassembled WGS sequence"/>
</dbReference>
<dbReference type="EMBL" id="RIBP01000004">
    <property type="protein sequence ID" value="TRZ38751.1"/>
    <property type="molecule type" value="Genomic_DNA"/>
</dbReference>
<protein>
    <submittedName>
        <fullName evidence="1">Uncharacterized protein</fullName>
    </submittedName>
</protein>
<reference evidence="2" key="1">
    <citation type="submission" date="2018-10" db="EMBL/GenBank/DDBJ databases">
        <title>FDA dAtabase for Regulatory Grade micrObial Sequences (FDA-ARGOS): Supporting development and validation of Infectious Disease Dx tests.</title>
        <authorList>
            <person name="Minogue T."/>
            <person name="Wolcott M."/>
            <person name="Wasieloski L."/>
            <person name="Aguilar W."/>
            <person name="Moore D."/>
            <person name="Tallon L."/>
            <person name="Sadzewicz L."/>
            <person name="Sengamalay N."/>
            <person name="Ott S."/>
            <person name="Godinez A."/>
            <person name="Nagaraj S."/>
            <person name="Vavikolanu K."/>
            <person name="Vyas G."/>
            <person name="Nadendla S."/>
            <person name="George J."/>
            <person name="Sichtig H."/>
        </authorList>
    </citation>
    <scope>NUCLEOTIDE SEQUENCE [LARGE SCALE GENOMIC DNA]</scope>
    <source>
        <strain evidence="2">FDAARGOS_343</strain>
    </source>
</reference>
<proteinExistence type="predicted"/>
<gene>
    <name evidence="1" type="ORF">CEQ21_25640</name>
</gene>
<comment type="caution">
    <text evidence="1">The sequence shown here is derived from an EMBL/GenBank/DDBJ whole genome shotgun (WGS) entry which is preliminary data.</text>
</comment>